<keyword evidence="5" id="KW-1185">Reference proteome</keyword>
<dbReference type="Proteomes" id="UP000190626">
    <property type="component" value="Unassembled WGS sequence"/>
</dbReference>
<evidence type="ECO:0000259" key="3">
    <source>
        <dbReference type="PROSITE" id="PS51186"/>
    </source>
</evidence>
<comment type="caution">
    <text evidence="4">The sequence shown here is derived from an EMBL/GenBank/DDBJ whole genome shotgun (WGS) entry which is preliminary data.</text>
</comment>
<dbReference type="NCBIfam" id="NF007807">
    <property type="entry name" value="PRK10514.1"/>
    <property type="match status" value="1"/>
</dbReference>
<organism evidence="4 5">
    <name type="scientific">Paenibacillus ferrarius</name>
    <dbReference type="NCBI Taxonomy" id="1469647"/>
    <lineage>
        <taxon>Bacteria</taxon>
        <taxon>Bacillati</taxon>
        <taxon>Bacillota</taxon>
        <taxon>Bacilli</taxon>
        <taxon>Bacillales</taxon>
        <taxon>Paenibacillaceae</taxon>
        <taxon>Paenibacillus</taxon>
    </lineage>
</organism>
<dbReference type="AlphaFoldDB" id="A0A1V4H7S0"/>
<sequence length="148" mass="16910">MHNEIVSYQVKYHDKLVDIWHRAVIQTHTFLTEEDINFYHKMVQNEALQSSEVWLELNTSQVPIGFIGLDGMKIEMLFVDPEFHGQGVGSRLINHAEKLKGSTLQVDVNEQNEGAVAFYKKFGFVQIGRSELDGSGNPFPLLHLELIK</sequence>
<dbReference type="PROSITE" id="PS51186">
    <property type="entry name" value="GNAT"/>
    <property type="match status" value="1"/>
</dbReference>
<evidence type="ECO:0000256" key="1">
    <source>
        <dbReference type="ARBA" id="ARBA00022679"/>
    </source>
</evidence>
<dbReference type="OrthoDB" id="9789605at2"/>
<dbReference type="InterPro" id="IPR000182">
    <property type="entry name" value="GNAT_dom"/>
</dbReference>
<keyword evidence="1 4" id="KW-0808">Transferase</keyword>
<reference evidence="5" key="1">
    <citation type="submission" date="2016-07" db="EMBL/GenBank/DDBJ databases">
        <authorList>
            <person name="Florea S."/>
            <person name="Webb J.S."/>
            <person name="Jaromczyk J."/>
            <person name="Schardl C.L."/>
        </authorList>
    </citation>
    <scope>NUCLEOTIDE SEQUENCE [LARGE SCALE GENOMIC DNA]</scope>
    <source>
        <strain evidence="5">CY1</strain>
    </source>
</reference>
<dbReference type="InterPro" id="IPR016181">
    <property type="entry name" value="Acyl_CoA_acyltransferase"/>
</dbReference>
<evidence type="ECO:0000256" key="2">
    <source>
        <dbReference type="ARBA" id="ARBA00023315"/>
    </source>
</evidence>
<evidence type="ECO:0000313" key="4">
    <source>
        <dbReference type="EMBL" id="OPH47149.1"/>
    </source>
</evidence>
<dbReference type="Pfam" id="PF13673">
    <property type="entry name" value="Acetyltransf_10"/>
    <property type="match status" value="1"/>
</dbReference>
<protein>
    <submittedName>
        <fullName evidence="4">GNAT family acetyltransferase</fullName>
    </submittedName>
</protein>
<keyword evidence="2" id="KW-0012">Acyltransferase</keyword>
<proteinExistence type="predicted"/>
<feature type="domain" description="N-acetyltransferase" evidence="3">
    <location>
        <begin position="3"/>
        <end position="148"/>
    </location>
</feature>
<dbReference type="PANTHER" id="PTHR43800:SF1">
    <property type="entry name" value="PEPTIDYL-LYSINE N-ACETYLTRANSFERASE YJAB"/>
    <property type="match status" value="1"/>
</dbReference>
<name>A0A1V4H7S0_9BACL</name>
<dbReference type="CDD" id="cd04301">
    <property type="entry name" value="NAT_SF"/>
    <property type="match status" value="1"/>
</dbReference>
<dbReference type="PANTHER" id="PTHR43800">
    <property type="entry name" value="PEPTIDYL-LYSINE N-ACETYLTRANSFERASE YJAB"/>
    <property type="match status" value="1"/>
</dbReference>
<dbReference type="STRING" id="1469647.BC351_11630"/>
<evidence type="ECO:0000313" key="5">
    <source>
        <dbReference type="Proteomes" id="UP000190626"/>
    </source>
</evidence>
<accession>A0A1V4H7S0</accession>
<dbReference type="GO" id="GO:0016747">
    <property type="term" value="F:acyltransferase activity, transferring groups other than amino-acyl groups"/>
    <property type="evidence" value="ECO:0007669"/>
    <property type="project" value="InterPro"/>
</dbReference>
<dbReference type="RefSeq" id="WP_079420861.1">
    <property type="nucleotide sequence ID" value="NZ_MBTG01000066.1"/>
</dbReference>
<dbReference type="Gene3D" id="3.40.630.30">
    <property type="match status" value="1"/>
</dbReference>
<gene>
    <name evidence="4" type="ORF">BC351_11630</name>
</gene>
<dbReference type="EMBL" id="MBTG01000066">
    <property type="protein sequence ID" value="OPH47149.1"/>
    <property type="molecule type" value="Genomic_DNA"/>
</dbReference>
<dbReference type="SUPFAM" id="SSF55729">
    <property type="entry name" value="Acyl-CoA N-acyltransferases (Nat)"/>
    <property type="match status" value="1"/>
</dbReference>